<keyword evidence="3" id="KW-0539">Nucleus</keyword>
<dbReference type="AlphaFoldDB" id="A0A8J5YZW9"/>
<feature type="compositionally biased region" description="Polar residues" evidence="5">
    <location>
        <begin position="925"/>
        <end position="951"/>
    </location>
</feature>
<evidence type="ECO:0000259" key="6">
    <source>
        <dbReference type="PROSITE" id="PS51634"/>
    </source>
</evidence>
<accession>A0A8J5YZW9</accession>
<comment type="similarity">
    <text evidence="2">Belongs to the lin-54 family.</text>
</comment>
<comment type="subcellular location">
    <subcellularLocation>
        <location evidence="1">Nucleus</location>
    </subcellularLocation>
</comment>
<evidence type="ECO:0000313" key="7">
    <source>
        <dbReference type="EMBL" id="KAG8491263.1"/>
    </source>
</evidence>
<dbReference type="OrthoDB" id="6283463at2759"/>
<dbReference type="Proteomes" id="UP000701853">
    <property type="component" value="Chromosome 6"/>
</dbReference>
<dbReference type="PANTHER" id="PTHR48200">
    <property type="entry name" value="PROTEIN, PUTATIVE-RELATED"/>
    <property type="match status" value="1"/>
</dbReference>
<proteinExistence type="inferred from homology"/>
<feature type="region of interest" description="Disordered" evidence="5">
    <location>
        <begin position="910"/>
        <end position="982"/>
    </location>
</feature>
<feature type="region of interest" description="Disordered" evidence="5">
    <location>
        <begin position="1119"/>
        <end position="1139"/>
    </location>
</feature>
<feature type="compositionally biased region" description="Basic and acidic residues" evidence="5">
    <location>
        <begin position="1119"/>
        <end position="1131"/>
    </location>
</feature>
<dbReference type="InterPro" id="IPR005172">
    <property type="entry name" value="CRC"/>
</dbReference>
<protein>
    <recommendedName>
        <fullName evidence="6">CRC domain-containing protein</fullName>
    </recommendedName>
</protein>
<dbReference type="GO" id="GO:0005634">
    <property type="term" value="C:nucleus"/>
    <property type="evidence" value="ECO:0007669"/>
    <property type="project" value="UniProtKB-SubCell"/>
</dbReference>
<comment type="caution">
    <text evidence="7">The sequence shown here is derived from an EMBL/GenBank/DDBJ whole genome shotgun (WGS) entry which is preliminary data.</text>
</comment>
<dbReference type="Pfam" id="PF24924">
    <property type="entry name" value="DUF7745"/>
    <property type="match status" value="1"/>
</dbReference>
<feature type="region of interest" description="Disordered" evidence="5">
    <location>
        <begin position="1059"/>
        <end position="1100"/>
    </location>
</feature>
<sequence length="1139" mass="128643">MRFDVWQFAELCPNVLGCNFAFAQNNRISLQNFTHASSKSFKTKAILVFDDSRIMPYRAGGSKKLRFREVFTSAWASGLLPGYIRTYDFVRFSSPHEGYISELQDYTRINVVQNELQDLRDIWASWDERIKQLFYQNYGDISYLLDVRVDKHLFRALVQFWNSAYKCFTFGDVDLVPTIEEYTTLLRCPKIQVRKTYARVFNSQVFVKKLMSISGISEPWVTARVQQKGDSKCIPWENLRDLILTYPDERKRVDIFTLSIYGLVIFPKALRHVDEAVVDLFERLEKGITPVPAILAETFRSLSSCRKTGEGRFIGCAQLLMVWFHGHFWKIDKVSYQVFSEGYSPLKEEVAIQRREDISEEKWMDILQNLKEGDIEWRAYWLVPDEIMYRCGNYDWVPLLGIWGATGYTPLLALRQYKSRQFVPTTYGLAQSEFSFKGAHYKKRVRELSDAWKQTCWMKRLAIGSMVTPEYSEWFKKRVNDNVPRPSLEDARPIGEQLQVAPSELDIIKQDFEKKSSELGKKIEQLEEEKMHLRLDADVQRSEAKKWRKGKTKAEEELDSLKTDYKKLRLSMRTAGLGKTSEQWRHEIREEKANTDRSNTAASSSVTASYRHATGASSGSEASAANVSIEQESPRSRPRVHADAKDGTPKKQKQCNCKNSRCLKLYCECFSSRFYCNGCNCLNCHNNVENEAARQEAVETTLERNPNAFRPKIASSPHRPQDTRDDAHDVQMVGKHNKGCHCKKSSCLKKYCECFQANILCSENCKCMDCKNFEGSEERRALVHGDHNSMAYMQQANAAISGAVGSSGFGIPATSKKRKSEEIIFGLAVKDQSVHKVVQQQQQENHLRDLLATCSPLSTPLSGTANKASLGSSKFTYRSPLANILQPQYVKELCSVLVLVSSEAGRALAAEKSGKKDQQAKGDSIETTVSSNQMHEMSQNGNGVLSSATDNCESENHGDANRSGDCGANEDSVQNGKPLSPRTRALMCDEEDTMFMAVGSPDLLTDRSQNITQKSLNGHECTEIYAEQESLVLTVFRDFLNQLITRGSIKETRCFASPLSEKRSEQEAAENGAIKSGNRAVGQKQPYPNGVVKSPNPAPAEINQTLSAATSVLNTDLPLKHESSIGKEDTKNVGIEGSN</sequence>
<evidence type="ECO:0000256" key="4">
    <source>
        <dbReference type="SAM" id="Coils"/>
    </source>
</evidence>
<reference evidence="7 8" key="1">
    <citation type="journal article" date="2021" name="bioRxiv">
        <title>The Gossypium anomalum genome as a resource for cotton improvement and evolutionary analysis of hybrid incompatibility.</title>
        <authorList>
            <person name="Grover C.E."/>
            <person name="Yuan D."/>
            <person name="Arick M.A."/>
            <person name="Miller E.R."/>
            <person name="Hu G."/>
            <person name="Peterson D.G."/>
            <person name="Wendel J.F."/>
            <person name="Udall J.A."/>
        </authorList>
    </citation>
    <scope>NUCLEOTIDE SEQUENCE [LARGE SCALE GENOMIC DNA]</scope>
    <source>
        <strain evidence="7">JFW-Udall</strain>
        <tissue evidence="7">Leaf</tissue>
    </source>
</reference>
<dbReference type="SMART" id="SM01114">
    <property type="entry name" value="CXC"/>
    <property type="match status" value="2"/>
</dbReference>
<feature type="region of interest" description="Disordered" evidence="5">
    <location>
        <begin position="590"/>
        <end position="654"/>
    </location>
</feature>
<evidence type="ECO:0000256" key="3">
    <source>
        <dbReference type="ARBA" id="ARBA00023242"/>
    </source>
</evidence>
<dbReference type="PANTHER" id="PTHR48200:SF1">
    <property type="entry name" value="AMINOTRANSFERASE-LIKE PLANT MOBILE DOMAIN-CONTAINING PROTEIN"/>
    <property type="match status" value="1"/>
</dbReference>
<feature type="compositionally biased region" description="Basic and acidic residues" evidence="5">
    <location>
        <begin position="912"/>
        <end position="924"/>
    </location>
</feature>
<dbReference type="InterPro" id="IPR033467">
    <property type="entry name" value="Tesmin/TSO1-like_CXC"/>
</dbReference>
<feature type="coiled-coil region" evidence="4">
    <location>
        <begin position="509"/>
        <end position="571"/>
    </location>
</feature>
<name>A0A8J5YZW9_9ROSI</name>
<gene>
    <name evidence="7" type="ORF">CXB51_014452</name>
</gene>
<feature type="compositionally biased region" description="Basic and acidic residues" evidence="5">
    <location>
        <begin position="632"/>
        <end position="649"/>
    </location>
</feature>
<dbReference type="InterPro" id="IPR056647">
    <property type="entry name" value="DUF7745"/>
</dbReference>
<dbReference type="EMBL" id="JAHUZN010000006">
    <property type="protein sequence ID" value="KAG8491263.1"/>
    <property type="molecule type" value="Genomic_DNA"/>
</dbReference>
<dbReference type="Pfam" id="PF03638">
    <property type="entry name" value="TCR"/>
    <property type="match status" value="2"/>
</dbReference>
<evidence type="ECO:0000313" key="8">
    <source>
        <dbReference type="Proteomes" id="UP000701853"/>
    </source>
</evidence>
<keyword evidence="4" id="KW-0175">Coiled coil</keyword>
<evidence type="ECO:0000256" key="5">
    <source>
        <dbReference type="SAM" id="MobiDB-lite"/>
    </source>
</evidence>
<keyword evidence="8" id="KW-1185">Reference proteome</keyword>
<evidence type="ECO:0000256" key="1">
    <source>
        <dbReference type="ARBA" id="ARBA00004123"/>
    </source>
</evidence>
<feature type="domain" description="CRC" evidence="6">
    <location>
        <begin position="651"/>
        <end position="775"/>
    </location>
</feature>
<evidence type="ECO:0000256" key="2">
    <source>
        <dbReference type="ARBA" id="ARBA00007267"/>
    </source>
</evidence>
<dbReference type="PROSITE" id="PS51634">
    <property type="entry name" value="CRC"/>
    <property type="match status" value="1"/>
</dbReference>
<organism evidence="7 8">
    <name type="scientific">Gossypium anomalum</name>
    <dbReference type="NCBI Taxonomy" id="47600"/>
    <lineage>
        <taxon>Eukaryota</taxon>
        <taxon>Viridiplantae</taxon>
        <taxon>Streptophyta</taxon>
        <taxon>Embryophyta</taxon>
        <taxon>Tracheophyta</taxon>
        <taxon>Spermatophyta</taxon>
        <taxon>Magnoliopsida</taxon>
        <taxon>eudicotyledons</taxon>
        <taxon>Gunneridae</taxon>
        <taxon>Pentapetalae</taxon>
        <taxon>rosids</taxon>
        <taxon>malvids</taxon>
        <taxon>Malvales</taxon>
        <taxon>Malvaceae</taxon>
        <taxon>Malvoideae</taxon>
        <taxon>Gossypium</taxon>
    </lineage>
</organism>
<feature type="compositionally biased region" description="Low complexity" evidence="5">
    <location>
        <begin position="598"/>
        <end position="628"/>
    </location>
</feature>